<sequence length="399" mass="44503">STSPPRSGLLTPPSTGGVCKQEPFARPQEAHNSNRRQTKVKEGETLTEFFEDYNEGSDIEIDNGDRGSNTSSALSGNSSQLSVRGSSTAATTISTASVAPAPASLHKSDLASLVVSATTSKAVEPFPFLKLPLPLRNKIYEHLLVVPAIICVRQKHTAYHDERKALLYTERRELLPGIAYALAQVKVDGLKTRFSRLPGININILRTSKEVFNEARAVMYSKNDFEVVKPTDELTPLPDYSIPLFPSGYQRLVTKLNIRIRTFYDLDWLLSGGYNVMKKYYRGLDTLTLVLEMDAATKGFGHQWARKSNEKWTVYIKRLRNDLTEDLIENSKSTKATSIPVWINLRVLFGGEAYASNSQAPIDIVDIAVTNSIRNEQAKREELRSALVETFELFKKGSK</sequence>
<feature type="non-terminal residue" evidence="1">
    <location>
        <position position="399"/>
    </location>
</feature>
<evidence type="ECO:0000313" key="1">
    <source>
        <dbReference type="EMBL" id="KAF2622644.1"/>
    </source>
</evidence>
<gene>
    <name evidence="1" type="ORF">BU25DRAFT_296122</name>
</gene>
<reference evidence="1" key="1">
    <citation type="journal article" date="2020" name="Stud. Mycol.">
        <title>101 Dothideomycetes genomes: a test case for predicting lifestyles and emergence of pathogens.</title>
        <authorList>
            <person name="Haridas S."/>
            <person name="Albert R."/>
            <person name="Binder M."/>
            <person name="Bloem J."/>
            <person name="Labutti K."/>
            <person name="Salamov A."/>
            <person name="Andreopoulos B."/>
            <person name="Baker S."/>
            <person name="Barry K."/>
            <person name="Bills G."/>
            <person name="Bluhm B."/>
            <person name="Cannon C."/>
            <person name="Castanera R."/>
            <person name="Culley D."/>
            <person name="Daum C."/>
            <person name="Ezra D."/>
            <person name="Gonzalez J."/>
            <person name="Henrissat B."/>
            <person name="Kuo A."/>
            <person name="Liang C."/>
            <person name="Lipzen A."/>
            <person name="Lutzoni F."/>
            <person name="Magnuson J."/>
            <person name="Mondo S."/>
            <person name="Nolan M."/>
            <person name="Ohm R."/>
            <person name="Pangilinan J."/>
            <person name="Park H.-J."/>
            <person name="Ramirez L."/>
            <person name="Alfaro M."/>
            <person name="Sun H."/>
            <person name="Tritt A."/>
            <person name="Yoshinaga Y."/>
            <person name="Zwiers L.-H."/>
            <person name="Turgeon B."/>
            <person name="Goodwin S."/>
            <person name="Spatafora J."/>
            <person name="Crous P."/>
            <person name="Grigoriev I."/>
        </authorList>
    </citation>
    <scope>NUCLEOTIDE SEQUENCE</scope>
    <source>
        <strain evidence="1">CBS 525.71</strain>
    </source>
</reference>
<evidence type="ECO:0000313" key="2">
    <source>
        <dbReference type="Proteomes" id="UP000799754"/>
    </source>
</evidence>
<comment type="caution">
    <text evidence="1">The sequence shown here is derived from an EMBL/GenBank/DDBJ whole genome shotgun (WGS) entry which is preliminary data.</text>
</comment>
<name>A0ACB6RNY8_9PLEO</name>
<accession>A0ACB6RNY8</accession>
<dbReference type="EMBL" id="MU006743">
    <property type="protein sequence ID" value="KAF2622644.1"/>
    <property type="molecule type" value="Genomic_DNA"/>
</dbReference>
<protein>
    <submittedName>
        <fullName evidence="1">Uncharacterized protein</fullName>
    </submittedName>
</protein>
<feature type="non-terminal residue" evidence="1">
    <location>
        <position position="1"/>
    </location>
</feature>
<keyword evidence="2" id="KW-1185">Reference proteome</keyword>
<proteinExistence type="predicted"/>
<organism evidence="1 2">
    <name type="scientific">Macroventuria anomochaeta</name>
    <dbReference type="NCBI Taxonomy" id="301207"/>
    <lineage>
        <taxon>Eukaryota</taxon>
        <taxon>Fungi</taxon>
        <taxon>Dikarya</taxon>
        <taxon>Ascomycota</taxon>
        <taxon>Pezizomycotina</taxon>
        <taxon>Dothideomycetes</taxon>
        <taxon>Pleosporomycetidae</taxon>
        <taxon>Pleosporales</taxon>
        <taxon>Pleosporineae</taxon>
        <taxon>Didymellaceae</taxon>
        <taxon>Macroventuria</taxon>
    </lineage>
</organism>
<dbReference type="Proteomes" id="UP000799754">
    <property type="component" value="Unassembled WGS sequence"/>
</dbReference>